<gene>
    <name evidence="2" type="ORF">A4G23_05342</name>
</gene>
<dbReference type="KEGG" id="srn:A4G23_05342"/>
<dbReference type="AlphaFoldDB" id="A0A1D8GAJ0"/>
<evidence type="ECO:0000256" key="1">
    <source>
        <dbReference type="SAM" id="MobiDB-lite"/>
    </source>
</evidence>
<protein>
    <submittedName>
        <fullName evidence="2">Uncharacterized protein</fullName>
    </submittedName>
</protein>
<sequence length="171" mass="18811">MPPDAEKWPPSYPPRTPPPPKRPVEPPRPERDPSVVVRPRVRARIANRRAGNWAYDTAPWAAPSVPKRASRAVLDRLRSWGHRLPEQHPVVGVTARLLRAAVADGGRRASVHLADQERDGQVVVLVLSHGPSGAPEDEELLRDLARLGAASAGTESSRDDGARRRWAVLEL</sequence>
<keyword evidence="3" id="KW-1185">Reference proteome</keyword>
<evidence type="ECO:0000313" key="2">
    <source>
        <dbReference type="EMBL" id="AOT62444.1"/>
    </source>
</evidence>
<reference evidence="2 3" key="1">
    <citation type="submission" date="2016-09" db="EMBL/GenBank/DDBJ databases">
        <title>Streptomyces rubrolavendulae MJM4426 Genome sequencing and assembly.</title>
        <authorList>
            <person name="Kim J.-G."/>
        </authorList>
    </citation>
    <scope>NUCLEOTIDE SEQUENCE [LARGE SCALE GENOMIC DNA]</scope>
    <source>
        <strain evidence="2 3">MJM4426</strain>
    </source>
</reference>
<dbReference type="Proteomes" id="UP000095349">
    <property type="component" value="Chromosome"/>
</dbReference>
<organism evidence="2 3">
    <name type="scientific">Streptomyces rubrolavendulae</name>
    <dbReference type="NCBI Taxonomy" id="285473"/>
    <lineage>
        <taxon>Bacteria</taxon>
        <taxon>Bacillati</taxon>
        <taxon>Actinomycetota</taxon>
        <taxon>Actinomycetes</taxon>
        <taxon>Kitasatosporales</taxon>
        <taxon>Streptomycetaceae</taxon>
        <taxon>Streptomyces</taxon>
    </lineage>
</organism>
<dbReference type="OrthoDB" id="4266647at2"/>
<accession>A0A1D8GAJ0</accession>
<proteinExistence type="predicted"/>
<dbReference type="EMBL" id="CP017316">
    <property type="protein sequence ID" value="AOT62444.1"/>
    <property type="molecule type" value="Genomic_DNA"/>
</dbReference>
<name>A0A1D8GAJ0_9ACTN</name>
<evidence type="ECO:0000313" key="3">
    <source>
        <dbReference type="Proteomes" id="UP000095349"/>
    </source>
</evidence>
<dbReference type="PATRIC" id="fig|285473.5.peg.5629"/>
<feature type="compositionally biased region" description="Basic and acidic residues" evidence="1">
    <location>
        <begin position="22"/>
        <end position="33"/>
    </location>
</feature>
<feature type="region of interest" description="Disordered" evidence="1">
    <location>
        <begin position="1"/>
        <end position="38"/>
    </location>
</feature>
<feature type="compositionally biased region" description="Pro residues" evidence="1">
    <location>
        <begin position="10"/>
        <end position="21"/>
    </location>
</feature>